<protein>
    <submittedName>
        <fullName evidence="2 3">N-acetyltransferase</fullName>
        <ecNumber evidence="2">2.3.1.-</ecNumber>
    </submittedName>
</protein>
<dbReference type="GO" id="GO:0016747">
    <property type="term" value="F:acyltransferase activity, transferring groups other than amino-acyl groups"/>
    <property type="evidence" value="ECO:0007669"/>
    <property type="project" value="InterPro"/>
</dbReference>
<feature type="domain" description="N-acetyltransferase" evidence="1">
    <location>
        <begin position="124"/>
        <end position="252"/>
    </location>
</feature>
<dbReference type="Pfam" id="PF00583">
    <property type="entry name" value="Acetyltransf_1"/>
    <property type="match status" value="1"/>
</dbReference>
<dbReference type="Pfam" id="PF18467">
    <property type="entry name" value="DUF5613"/>
    <property type="match status" value="1"/>
</dbReference>
<keyword evidence="2" id="KW-0012">Acyltransferase</keyword>
<dbReference type="InterPro" id="IPR016181">
    <property type="entry name" value="Acyl_CoA_acyltransferase"/>
</dbReference>
<organism evidence="3 4">
    <name type="scientific">Staphylococcus auricularis</name>
    <dbReference type="NCBI Taxonomy" id="29379"/>
    <lineage>
        <taxon>Bacteria</taxon>
        <taxon>Bacillati</taxon>
        <taxon>Bacillota</taxon>
        <taxon>Bacilli</taxon>
        <taxon>Bacillales</taxon>
        <taxon>Staphylococcaceae</taxon>
        <taxon>Staphylococcus</taxon>
    </lineage>
</organism>
<comment type="caution">
    <text evidence="3">The sequence shown here is derived from an EMBL/GenBank/DDBJ whole genome shotgun (WGS) entry which is preliminary data.</text>
</comment>
<keyword evidence="2" id="KW-0808">Transferase</keyword>
<evidence type="ECO:0000313" key="4">
    <source>
        <dbReference type="Proteomes" id="UP000242470"/>
    </source>
</evidence>
<evidence type="ECO:0000259" key="1">
    <source>
        <dbReference type="PROSITE" id="PS51186"/>
    </source>
</evidence>
<dbReference type="Proteomes" id="UP001171687">
    <property type="component" value="Unassembled WGS sequence"/>
</dbReference>
<evidence type="ECO:0000313" key="2">
    <source>
        <dbReference type="EMBL" id="MDN4533550.1"/>
    </source>
</evidence>
<dbReference type="AlphaFoldDB" id="A0AAP8TTE1"/>
<dbReference type="CDD" id="cd04301">
    <property type="entry name" value="NAT_SF"/>
    <property type="match status" value="1"/>
</dbReference>
<sequence>MYHVTMADIAHDGTIVDEDERRTIYLTPQHPLSFHENQWVYHRVPSVTQWQEDLALQRQQHRAQQSDHMSFLFPQNVMLEGALLDTIHAHDFEVGYLELYVIESKAWDSYQIPDDLKIQWVDETNIEDYISVYSHFSLPFGKDYMKEMNAAIRQNYLKDSRARVIAYQHQLPVGVVDLIMTEHTVEIDGFGVIESHQHQGIGSAIQTFAARAAGTRPLILVADGEDSAKDMYIKQGYVYLGYCYQILKESLA</sequence>
<dbReference type="GeneID" id="64981538"/>
<dbReference type="InterPro" id="IPR040549">
    <property type="entry name" value="DUF5613"/>
</dbReference>
<dbReference type="EMBL" id="PPQW01000021">
    <property type="protein sequence ID" value="PNZ68022.1"/>
    <property type="molecule type" value="Genomic_DNA"/>
</dbReference>
<dbReference type="EMBL" id="JAUHQC010000011">
    <property type="protein sequence ID" value="MDN4533550.1"/>
    <property type="molecule type" value="Genomic_DNA"/>
</dbReference>
<dbReference type="PROSITE" id="PS51186">
    <property type="entry name" value="GNAT"/>
    <property type="match status" value="1"/>
</dbReference>
<evidence type="ECO:0000313" key="3">
    <source>
        <dbReference type="EMBL" id="PNZ68022.1"/>
    </source>
</evidence>
<dbReference type="RefSeq" id="WP_083498185.1">
    <property type="nucleotide sequence ID" value="NZ_AP024589.1"/>
</dbReference>
<name>A0AAP8TTE1_9STAP</name>
<reference evidence="3 4" key="1">
    <citation type="submission" date="2017-08" db="EMBL/GenBank/DDBJ databases">
        <title>Draft genome sequences of 64 type strains of genus Staph aureus.</title>
        <authorList>
            <person name="Cole K."/>
            <person name="Golubchik T."/>
            <person name="Russell J."/>
            <person name="Foster D."/>
            <person name="Llewelyn M."/>
            <person name="Wilson D."/>
            <person name="Crook D."/>
            <person name="Paul J."/>
        </authorList>
    </citation>
    <scope>NUCLEOTIDE SEQUENCE [LARGE SCALE GENOMIC DNA]</scope>
    <source>
        <strain evidence="3 4">NCTC 12101</strain>
    </source>
</reference>
<dbReference type="Proteomes" id="UP000242470">
    <property type="component" value="Unassembled WGS sequence"/>
</dbReference>
<dbReference type="InterPro" id="IPR000182">
    <property type="entry name" value="GNAT_dom"/>
</dbReference>
<dbReference type="SUPFAM" id="SSF55729">
    <property type="entry name" value="Acyl-CoA N-acyltransferases (Nat)"/>
    <property type="match status" value="1"/>
</dbReference>
<dbReference type="Gene3D" id="3.40.630.30">
    <property type="match status" value="1"/>
</dbReference>
<gene>
    <name evidence="3" type="ORF">CD158_04450</name>
    <name evidence="2" type="ORF">QYH67_08240</name>
</gene>
<accession>A0AAP8TTE1</accession>
<dbReference type="EC" id="2.3.1.-" evidence="2"/>
<proteinExistence type="predicted"/>
<reference evidence="2" key="2">
    <citation type="submission" date="2023-07" db="EMBL/GenBank/DDBJ databases">
        <title>Evaluation of the beneficial properties of pineapple isolates.</title>
        <authorList>
            <person name="Adefiranye O."/>
        </authorList>
    </citation>
    <scope>NUCLEOTIDE SEQUENCE</scope>
    <source>
        <strain evidence="2">PAPLE_T1</strain>
    </source>
</reference>